<evidence type="ECO:0000313" key="1">
    <source>
        <dbReference type="EnsemblMetazoa" id="GPAI005987-PA"/>
    </source>
</evidence>
<dbReference type="AlphaFoldDB" id="A0A1A9Z765"/>
<keyword evidence="2" id="KW-1185">Reference proteome</keyword>
<reference evidence="2" key="1">
    <citation type="submission" date="2014-03" db="EMBL/GenBank/DDBJ databases">
        <authorList>
            <person name="Aksoy S."/>
            <person name="Warren W."/>
            <person name="Wilson R.K."/>
        </authorList>
    </citation>
    <scope>NUCLEOTIDE SEQUENCE [LARGE SCALE GENOMIC DNA]</scope>
    <source>
        <strain evidence="2">IAEA</strain>
    </source>
</reference>
<dbReference type="EnsemblMetazoa" id="GPAI005987-RA">
    <property type="protein sequence ID" value="GPAI005987-PA"/>
    <property type="gene ID" value="GPAI005987"/>
</dbReference>
<name>A0A1A9Z765_GLOPL</name>
<dbReference type="VEuPathDB" id="VectorBase:GPAI005987"/>
<dbReference type="Proteomes" id="UP000092445">
    <property type="component" value="Unassembled WGS sequence"/>
</dbReference>
<organism evidence="1 2">
    <name type="scientific">Glossina pallidipes</name>
    <name type="common">Tsetse fly</name>
    <dbReference type="NCBI Taxonomy" id="7398"/>
    <lineage>
        <taxon>Eukaryota</taxon>
        <taxon>Metazoa</taxon>
        <taxon>Ecdysozoa</taxon>
        <taxon>Arthropoda</taxon>
        <taxon>Hexapoda</taxon>
        <taxon>Insecta</taxon>
        <taxon>Pterygota</taxon>
        <taxon>Neoptera</taxon>
        <taxon>Endopterygota</taxon>
        <taxon>Diptera</taxon>
        <taxon>Brachycera</taxon>
        <taxon>Muscomorpha</taxon>
        <taxon>Hippoboscoidea</taxon>
        <taxon>Glossinidae</taxon>
        <taxon>Glossina</taxon>
    </lineage>
</organism>
<proteinExistence type="predicted"/>
<accession>A0A1A9Z765</accession>
<reference evidence="1" key="2">
    <citation type="submission" date="2020-05" db="UniProtKB">
        <authorList>
            <consortium name="EnsemblMetazoa"/>
        </authorList>
    </citation>
    <scope>IDENTIFICATION</scope>
    <source>
        <strain evidence="1">IAEA</strain>
    </source>
</reference>
<sequence>MKRYLRSSKKNEFLSKRGNYISNSRSEERSIQLAVRVHKTLELADDKFYVITCGKSGFGRKFLFTTSQNVLALG</sequence>
<protein>
    <submittedName>
        <fullName evidence="1">Uncharacterized protein</fullName>
    </submittedName>
</protein>
<evidence type="ECO:0000313" key="2">
    <source>
        <dbReference type="Proteomes" id="UP000092445"/>
    </source>
</evidence>
<dbReference type="STRING" id="7398.A0A1A9Z765"/>